<evidence type="ECO:0000313" key="11">
    <source>
        <dbReference type="Proteomes" id="UP000252357"/>
    </source>
</evidence>
<dbReference type="GO" id="GO:0004851">
    <property type="term" value="F:uroporphyrin-III C-methyltransferase activity"/>
    <property type="evidence" value="ECO:0007669"/>
    <property type="project" value="UniProtKB-EC"/>
</dbReference>
<keyword evidence="4 8" id="KW-0808">Transferase</keyword>
<proteinExistence type="inferred from homology"/>
<organism evidence="10 11">
    <name type="scientific">Parvibium lacunae</name>
    <dbReference type="NCBI Taxonomy" id="1888893"/>
    <lineage>
        <taxon>Bacteria</taxon>
        <taxon>Pseudomonadati</taxon>
        <taxon>Pseudomonadota</taxon>
        <taxon>Betaproteobacteria</taxon>
        <taxon>Burkholderiales</taxon>
        <taxon>Alcaligenaceae</taxon>
        <taxon>Parvibium</taxon>
    </lineage>
</organism>
<dbReference type="EC" id="2.1.1.107" evidence="2"/>
<keyword evidence="5" id="KW-0949">S-adenosyl-L-methionine</keyword>
<dbReference type="UniPathway" id="UPA00262">
    <property type="reaction ID" value="UER00211"/>
</dbReference>
<accession>A0A368KYD8</accession>
<evidence type="ECO:0000256" key="6">
    <source>
        <dbReference type="ARBA" id="ARBA00023244"/>
    </source>
</evidence>
<feature type="domain" description="Tetrapyrrole methylase" evidence="9">
    <location>
        <begin position="8"/>
        <end position="217"/>
    </location>
</feature>
<dbReference type="EMBL" id="QPGB01000007">
    <property type="protein sequence ID" value="RCS56466.1"/>
    <property type="molecule type" value="Genomic_DNA"/>
</dbReference>
<comment type="pathway">
    <text evidence="7">Porphyrin-containing compound metabolism; siroheme biosynthesis; precorrin-2 from uroporphyrinogen III: step 1/1.</text>
</comment>
<keyword evidence="6" id="KW-0627">Porphyrin biosynthesis</keyword>
<dbReference type="InterPro" id="IPR035996">
    <property type="entry name" value="4pyrrol_Methylase_sf"/>
</dbReference>
<dbReference type="PANTHER" id="PTHR45790">
    <property type="entry name" value="SIROHEME SYNTHASE-RELATED"/>
    <property type="match status" value="1"/>
</dbReference>
<gene>
    <name evidence="10" type="primary">cobA</name>
    <name evidence="10" type="ORF">DU000_12110</name>
</gene>
<dbReference type="InterPro" id="IPR003043">
    <property type="entry name" value="Uropor_MeTrfase_CS"/>
</dbReference>
<dbReference type="NCBIfam" id="NF004790">
    <property type="entry name" value="PRK06136.1"/>
    <property type="match status" value="1"/>
</dbReference>
<comment type="caution">
    <text evidence="10">The sequence shown here is derived from an EMBL/GenBank/DDBJ whole genome shotgun (WGS) entry which is preliminary data.</text>
</comment>
<dbReference type="PROSITE" id="PS00840">
    <property type="entry name" value="SUMT_2"/>
    <property type="match status" value="1"/>
</dbReference>
<dbReference type="Gene3D" id="3.30.950.10">
    <property type="entry name" value="Methyltransferase, Cobalt-precorrin-4 Transmethylase, Domain 2"/>
    <property type="match status" value="1"/>
</dbReference>
<keyword evidence="3 8" id="KW-0489">Methyltransferase</keyword>
<dbReference type="GO" id="GO:0019354">
    <property type="term" value="P:siroheme biosynthetic process"/>
    <property type="evidence" value="ECO:0007669"/>
    <property type="project" value="UniProtKB-UniPathway"/>
</dbReference>
<keyword evidence="11" id="KW-1185">Reference proteome</keyword>
<sequence length="259" mass="27772">MKKKSVGKVFLIGAGPGAADLITVRGLRLLQSADCVLHDALVSPELLAEAKQAELIAVGKRCGKLSSAQHFINKQLVDAAHKFPIVVRLKGGDPMLFGRAEEEIAALEAAGIEYEIVPGVTAALAASAAMAAPLTQRGVARSVAFITPSVGESQPNNAWENQTIAADTLVFYMGRRVAAEIAQRLLGLGRAQDWPVAVIEQASWVDQRVQYTDLGSLAHITDCVTWSDAPTLIVMGEVLRQRQQSALQVEVALQRLWMA</sequence>
<evidence type="ECO:0000313" key="10">
    <source>
        <dbReference type="EMBL" id="RCS56466.1"/>
    </source>
</evidence>
<evidence type="ECO:0000256" key="8">
    <source>
        <dbReference type="RuleBase" id="RU003960"/>
    </source>
</evidence>
<dbReference type="Gene3D" id="3.40.1010.10">
    <property type="entry name" value="Cobalt-precorrin-4 Transmethylase, Domain 1"/>
    <property type="match status" value="1"/>
</dbReference>
<dbReference type="AlphaFoldDB" id="A0A368KYD8"/>
<evidence type="ECO:0000259" key="9">
    <source>
        <dbReference type="Pfam" id="PF00590"/>
    </source>
</evidence>
<dbReference type="InterPro" id="IPR006366">
    <property type="entry name" value="CobA/CysG_C"/>
</dbReference>
<reference evidence="10 11" key="1">
    <citation type="journal article" date="2018" name="Int. J. Syst. Evol. Microbiol.">
        <title>Parvibium lacunae gen. nov., sp. nov., a new member of the family Alcaligenaceae isolated from a freshwater pond.</title>
        <authorList>
            <person name="Chen W.M."/>
            <person name="Xie P.B."/>
            <person name="Hsu M.Y."/>
            <person name="Sheu S.Y."/>
        </authorList>
    </citation>
    <scope>NUCLEOTIDE SEQUENCE [LARGE SCALE GENOMIC DNA]</scope>
    <source>
        <strain evidence="10 11">KMB9</strain>
    </source>
</reference>
<comment type="similarity">
    <text evidence="1 8">Belongs to the precorrin methyltransferase family.</text>
</comment>
<dbReference type="NCBIfam" id="TIGR01469">
    <property type="entry name" value="cobA_cysG_Cterm"/>
    <property type="match status" value="1"/>
</dbReference>
<dbReference type="Proteomes" id="UP000252357">
    <property type="component" value="Unassembled WGS sequence"/>
</dbReference>
<dbReference type="PROSITE" id="PS00839">
    <property type="entry name" value="SUMT_1"/>
    <property type="match status" value="1"/>
</dbReference>
<dbReference type="InterPro" id="IPR014776">
    <property type="entry name" value="4pyrrole_Mease_sub2"/>
</dbReference>
<dbReference type="InterPro" id="IPR050161">
    <property type="entry name" value="Siro_Cobalamin_biosynth"/>
</dbReference>
<protein>
    <recommendedName>
        <fullName evidence="2">uroporphyrinogen-III C-methyltransferase</fullName>
        <ecNumber evidence="2">2.1.1.107</ecNumber>
    </recommendedName>
</protein>
<dbReference type="PANTHER" id="PTHR45790:SF3">
    <property type="entry name" value="S-ADENOSYL-L-METHIONINE-DEPENDENT UROPORPHYRINOGEN III METHYLTRANSFERASE, CHLOROPLASTIC"/>
    <property type="match status" value="1"/>
</dbReference>
<evidence type="ECO:0000256" key="4">
    <source>
        <dbReference type="ARBA" id="ARBA00022679"/>
    </source>
</evidence>
<dbReference type="InterPro" id="IPR014777">
    <property type="entry name" value="4pyrrole_Mease_sub1"/>
</dbReference>
<dbReference type="OrthoDB" id="9815856at2"/>
<dbReference type="SUPFAM" id="SSF53790">
    <property type="entry name" value="Tetrapyrrole methylase"/>
    <property type="match status" value="1"/>
</dbReference>
<dbReference type="GO" id="GO:0032259">
    <property type="term" value="P:methylation"/>
    <property type="evidence" value="ECO:0007669"/>
    <property type="project" value="UniProtKB-KW"/>
</dbReference>
<evidence type="ECO:0000256" key="1">
    <source>
        <dbReference type="ARBA" id="ARBA00005879"/>
    </source>
</evidence>
<dbReference type="CDD" id="cd11642">
    <property type="entry name" value="SUMT"/>
    <property type="match status" value="1"/>
</dbReference>
<dbReference type="Pfam" id="PF00590">
    <property type="entry name" value="TP_methylase"/>
    <property type="match status" value="1"/>
</dbReference>
<evidence type="ECO:0000256" key="7">
    <source>
        <dbReference type="ARBA" id="ARBA00025705"/>
    </source>
</evidence>
<dbReference type="RefSeq" id="WP_114403675.1">
    <property type="nucleotide sequence ID" value="NZ_QPGB01000007.1"/>
</dbReference>
<name>A0A368KYD8_9BURK</name>
<evidence type="ECO:0000256" key="5">
    <source>
        <dbReference type="ARBA" id="ARBA00022691"/>
    </source>
</evidence>
<dbReference type="InterPro" id="IPR000878">
    <property type="entry name" value="4pyrrol_Mease"/>
</dbReference>
<evidence type="ECO:0000256" key="2">
    <source>
        <dbReference type="ARBA" id="ARBA00012162"/>
    </source>
</evidence>
<dbReference type="FunFam" id="3.40.1010.10:FF:000001">
    <property type="entry name" value="Siroheme synthase"/>
    <property type="match status" value="1"/>
</dbReference>
<evidence type="ECO:0000256" key="3">
    <source>
        <dbReference type="ARBA" id="ARBA00022603"/>
    </source>
</evidence>